<dbReference type="GO" id="GO:0032259">
    <property type="term" value="P:methylation"/>
    <property type="evidence" value="ECO:0007669"/>
    <property type="project" value="UniProtKB-KW"/>
</dbReference>
<dbReference type="NCBIfam" id="TIGR03534">
    <property type="entry name" value="RF_mod_PrmC"/>
    <property type="match status" value="1"/>
</dbReference>
<feature type="binding site" evidence="5">
    <location>
        <position position="185"/>
    </location>
    <ligand>
        <name>S-adenosyl-L-methionine</name>
        <dbReference type="ChEBI" id="CHEBI:59789"/>
    </ligand>
</feature>
<dbReference type="PANTHER" id="PTHR18895:SF74">
    <property type="entry name" value="MTRF1L RELEASE FACTOR GLUTAMINE METHYLTRANSFERASE"/>
    <property type="match status" value="1"/>
</dbReference>
<protein>
    <recommendedName>
        <fullName evidence="5">Release factor glutamine methyltransferase</fullName>
        <shortName evidence="5">RF MTase</shortName>
        <ecNumber evidence="5">2.1.1.297</ecNumber>
    </recommendedName>
    <alternativeName>
        <fullName evidence="5">N5-glutamine methyltransferase PrmC</fullName>
    </alternativeName>
    <alternativeName>
        <fullName evidence="5">Protein-(glutamine-N5) MTase PrmC</fullName>
    </alternativeName>
    <alternativeName>
        <fullName evidence="5">Protein-glutamine N-methyltransferase PrmC</fullName>
    </alternativeName>
</protein>
<keyword evidence="3 5" id="KW-0949">S-adenosyl-L-methionine</keyword>
<comment type="caution">
    <text evidence="5">Lacks conserved residue(s) required for the propagation of feature annotation.</text>
</comment>
<dbReference type="Pfam" id="PF05175">
    <property type="entry name" value="MTS"/>
    <property type="match status" value="1"/>
</dbReference>
<feature type="binding site" evidence="5">
    <location>
        <begin position="185"/>
        <end position="188"/>
    </location>
    <ligand>
        <name>substrate</name>
    </ligand>
</feature>
<dbReference type="EC" id="2.1.1.297" evidence="5"/>
<dbReference type="InterPro" id="IPR004556">
    <property type="entry name" value="HemK-like"/>
</dbReference>
<evidence type="ECO:0000256" key="4">
    <source>
        <dbReference type="ARBA" id="ARBA00048391"/>
    </source>
</evidence>
<gene>
    <name evidence="5 8" type="primary">prmC</name>
    <name evidence="8" type="ORF">FLK61_39860</name>
</gene>
<evidence type="ECO:0000256" key="5">
    <source>
        <dbReference type="HAMAP-Rule" id="MF_02126"/>
    </source>
</evidence>
<dbReference type="SUPFAM" id="SSF53335">
    <property type="entry name" value="S-adenosyl-L-methionine-dependent methyltransferases"/>
    <property type="match status" value="1"/>
</dbReference>
<dbReference type="RefSeq" id="WP_176010738.1">
    <property type="nucleotide sequence ID" value="NZ_CP041372.2"/>
</dbReference>
<dbReference type="KEGG" id="psua:FLK61_39860"/>
<dbReference type="Pfam" id="PF17827">
    <property type="entry name" value="PrmC_N"/>
    <property type="match status" value="1"/>
</dbReference>
<evidence type="ECO:0000256" key="3">
    <source>
        <dbReference type="ARBA" id="ARBA00022691"/>
    </source>
</evidence>
<comment type="function">
    <text evidence="5">Methylates the class 1 translation termination release factors RF1/PrfA and RF2/PrfB on the glutamine residue of the universally conserved GGQ motif.</text>
</comment>
<keyword evidence="2 5" id="KW-0808">Transferase</keyword>
<evidence type="ECO:0000259" key="7">
    <source>
        <dbReference type="Pfam" id="PF17827"/>
    </source>
</evidence>
<dbReference type="Gene3D" id="1.10.8.10">
    <property type="entry name" value="DNA helicase RuvA subunit, C-terminal domain"/>
    <property type="match status" value="1"/>
</dbReference>
<dbReference type="InterPro" id="IPR007848">
    <property type="entry name" value="Small_mtfrase_dom"/>
</dbReference>
<dbReference type="InterPro" id="IPR019874">
    <property type="entry name" value="RF_methyltr_PrmC"/>
</dbReference>
<evidence type="ECO:0000313" key="9">
    <source>
        <dbReference type="Proteomes" id="UP000318138"/>
    </source>
</evidence>
<evidence type="ECO:0000256" key="2">
    <source>
        <dbReference type="ARBA" id="ARBA00022679"/>
    </source>
</evidence>
<dbReference type="InterPro" id="IPR029063">
    <property type="entry name" value="SAM-dependent_MTases_sf"/>
</dbReference>
<dbReference type="InterPro" id="IPR002052">
    <property type="entry name" value="DNA_methylase_N6_adenine_CS"/>
</dbReference>
<dbReference type="EMBL" id="CP041372">
    <property type="protein sequence ID" value="QKS72769.1"/>
    <property type="molecule type" value="Genomic_DNA"/>
</dbReference>
<feature type="domain" description="Release factor glutamine methyltransferase N-terminal" evidence="7">
    <location>
        <begin position="7"/>
        <end position="75"/>
    </location>
</feature>
<dbReference type="Proteomes" id="UP000318138">
    <property type="component" value="Chromosome"/>
</dbReference>
<dbReference type="InterPro" id="IPR050320">
    <property type="entry name" value="N5-glutamine_MTase"/>
</dbReference>
<keyword evidence="9" id="KW-1185">Reference proteome</keyword>
<dbReference type="AlphaFoldDB" id="A0A859FI65"/>
<dbReference type="Gene3D" id="3.40.50.150">
    <property type="entry name" value="Vaccinia Virus protein VP39"/>
    <property type="match status" value="1"/>
</dbReference>
<dbReference type="PANTHER" id="PTHR18895">
    <property type="entry name" value="HEMK METHYLTRANSFERASE"/>
    <property type="match status" value="1"/>
</dbReference>
<evidence type="ECO:0000259" key="6">
    <source>
        <dbReference type="Pfam" id="PF05175"/>
    </source>
</evidence>
<comment type="similarity">
    <text evidence="5">Belongs to the protein N5-glutamine methyltransferase family. PrmC subfamily.</text>
</comment>
<dbReference type="GO" id="GO:0102559">
    <property type="term" value="F:peptide chain release factor N(5)-glutamine methyltransferase activity"/>
    <property type="evidence" value="ECO:0007669"/>
    <property type="project" value="UniProtKB-EC"/>
</dbReference>
<feature type="binding site" evidence="5">
    <location>
        <position position="143"/>
    </location>
    <ligand>
        <name>S-adenosyl-L-methionine</name>
        <dbReference type="ChEBI" id="CHEBI:59789"/>
    </ligand>
</feature>
<keyword evidence="1 5" id="KW-0489">Methyltransferase</keyword>
<dbReference type="CDD" id="cd02440">
    <property type="entry name" value="AdoMet_MTases"/>
    <property type="match status" value="1"/>
</dbReference>
<feature type="domain" description="Methyltransferase small" evidence="6">
    <location>
        <begin position="115"/>
        <end position="190"/>
    </location>
</feature>
<dbReference type="InterPro" id="IPR040758">
    <property type="entry name" value="PrmC_N"/>
</dbReference>
<name>A0A859FI65_9BACI</name>
<comment type="catalytic activity">
    <reaction evidence="4 5">
        <text>L-glutaminyl-[peptide chain release factor] + S-adenosyl-L-methionine = N(5)-methyl-L-glutaminyl-[peptide chain release factor] + S-adenosyl-L-homocysteine + H(+)</text>
        <dbReference type="Rhea" id="RHEA:42896"/>
        <dbReference type="Rhea" id="RHEA-COMP:10271"/>
        <dbReference type="Rhea" id="RHEA-COMP:10272"/>
        <dbReference type="ChEBI" id="CHEBI:15378"/>
        <dbReference type="ChEBI" id="CHEBI:30011"/>
        <dbReference type="ChEBI" id="CHEBI:57856"/>
        <dbReference type="ChEBI" id="CHEBI:59789"/>
        <dbReference type="ChEBI" id="CHEBI:61891"/>
        <dbReference type="EC" id="2.1.1.297"/>
    </reaction>
</comment>
<evidence type="ECO:0000313" key="8">
    <source>
        <dbReference type="EMBL" id="QKS72769.1"/>
    </source>
</evidence>
<dbReference type="HAMAP" id="MF_02126">
    <property type="entry name" value="RF_methyltr_PrmC"/>
    <property type="match status" value="1"/>
</dbReference>
<feature type="binding site" evidence="5">
    <location>
        <begin position="121"/>
        <end position="125"/>
    </location>
    <ligand>
        <name>S-adenosyl-L-methionine</name>
        <dbReference type="ChEBI" id="CHEBI:59789"/>
    </ligand>
</feature>
<dbReference type="NCBIfam" id="TIGR00536">
    <property type="entry name" value="hemK_fam"/>
    <property type="match status" value="1"/>
</dbReference>
<evidence type="ECO:0000256" key="1">
    <source>
        <dbReference type="ARBA" id="ARBA00022603"/>
    </source>
</evidence>
<accession>A0A859FI65</accession>
<sequence>MTQHVYEALAWASSFLEKYPDREEIAKLLLMHHTGWSRSRLFAEMRTELSSETLDAFNEDIQTVAGGIPVQHVIGHESFYGRDFFVNRHTLIPRPETEELIELIVTEAKSLSRPLRIVDIGTGTGCIAITLALELGAEVDAVDISTNALHVARENAAKLQADVTFFEGDLFAPVEEKTYDIIVSNPPYIPEGDRADMDVHVKDHEPANALFAGVDGLDIYRRFVQGLSTRIRAGGIVAVEIGHGQGGAVTALMQEAFGDTATVSLHNDINGRERIVMARLGK</sequence>
<proteinExistence type="inferred from homology"/>
<dbReference type="GO" id="GO:0003676">
    <property type="term" value="F:nucleic acid binding"/>
    <property type="evidence" value="ECO:0007669"/>
    <property type="project" value="InterPro"/>
</dbReference>
<reference evidence="9" key="1">
    <citation type="submission" date="2019-07" db="EMBL/GenBank/DDBJ databases">
        <title>Bacillus alkalisoli sp. nov. isolated from saline soil.</title>
        <authorList>
            <person name="Sun J.-Q."/>
            <person name="Xu L."/>
        </authorList>
    </citation>
    <scope>NUCLEOTIDE SEQUENCE [LARGE SCALE GENOMIC DNA]</scope>
    <source>
        <strain evidence="9">M4U3P1</strain>
    </source>
</reference>
<organism evidence="8 9">
    <name type="scientific">Paenalkalicoccus suaedae</name>
    <dbReference type="NCBI Taxonomy" id="2592382"/>
    <lineage>
        <taxon>Bacteria</taxon>
        <taxon>Bacillati</taxon>
        <taxon>Bacillota</taxon>
        <taxon>Bacilli</taxon>
        <taxon>Bacillales</taxon>
        <taxon>Bacillaceae</taxon>
        <taxon>Paenalkalicoccus</taxon>
    </lineage>
</organism>
<dbReference type="PROSITE" id="PS00092">
    <property type="entry name" value="N6_MTASE"/>
    <property type="match status" value="1"/>
</dbReference>